<dbReference type="Proteomes" id="UP001164250">
    <property type="component" value="Chromosome 12"/>
</dbReference>
<protein>
    <submittedName>
        <fullName evidence="1">Uncharacterized protein</fullName>
    </submittedName>
</protein>
<proteinExistence type="predicted"/>
<comment type="caution">
    <text evidence="1">The sequence shown here is derived from an EMBL/GenBank/DDBJ whole genome shotgun (WGS) entry which is preliminary data.</text>
</comment>
<accession>A0ACC1A0P8</accession>
<name>A0ACC1A0P8_9ROSI</name>
<evidence type="ECO:0000313" key="2">
    <source>
        <dbReference type="Proteomes" id="UP001164250"/>
    </source>
</evidence>
<organism evidence="1 2">
    <name type="scientific">Pistacia atlantica</name>
    <dbReference type="NCBI Taxonomy" id="434234"/>
    <lineage>
        <taxon>Eukaryota</taxon>
        <taxon>Viridiplantae</taxon>
        <taxon>Streptophyta</taxon>
        <taxon>Embryophyta</taxon>
        <taxon>Tracheophyta</taxon>
        <taxon>Spermatophyta</taxon>
        <taxon>Magnoliopsida</taxon>
        <taxon>eudicotyledons</taxon>
        <taxon>Gunneridae</taxon>
        <taxon>Pentapetalae</taxon>
        <taxon>rosids</taxon>
        <taxon>malvids</taxon>
        <taxon>Sapindales</taxon>
        <taxon>Anacardiaceae</taxon>
        <taxon>Pistacia</taxon>
    </lineage>
</organism>
<reference evidence="2" key="1">
    <citation type="journal article" date="2023" name="G3 (Bethesda)">
        <title>Genome assembly and association tests identify interacting loci associated with vigor, precocity, and sex in interspecific pistachio rootstocks.</title>
        <authorList>
            <person name="Palmer W."/>
            <person name="Jacygrad E."/>
            <person name="Sagayaradj S."/>
            <person name="Cavanaugh K."/>
            <person name="Han R."/>
            <person name="Bertier L."/>
            <person name="Beede B."/>
            <person name="Kafkas S."/>
            <person name="Golino D."/>
            <person name="Preece J."/>
            <person name="Michelmore R."/>
        </authorList>
    </citation>
    <scope>NUCLEOTIDE SEQUENCE [LARGE SCALE GENOMIC DNA]</scope>
</reference>
<evidence type="ECO:0000313" key="1">
    <source>
        <dbReference type="EMBL" id="KAJ0080889.1"/>
    </source>
</evidence>
<keyword evidence="2" id="KW-1185">Reference proteome</keyword>
<sequence length="368" mass="42160">MSCISCQSKSLTHDHISGNVICTSCGTVQSFDNFDVQTYGRDGPIGTYIHVGSVGTGSILNYNEKKISESKKLIDEYAYKLNLTCQRFVDVKNMIDEVTQGEFGLGEWFPILIGACSYIVMRMENKSLPMGEIASVLNCDVYELGRMVTRMVEFLNLKLPEFDIVIMFEKVFSNSKLAKLVELERDKLEQMRQQGDVAKEVHCVGGTCRRRYSELLEALVKVAQVLPWGKDVNVKNIMKNAPFVMRYMEMKSMENKKEDKKRVKFGGVNFDGMVRECLGKDFDYGIDENEVETDARYFDMDDRRGFNRGGVGNGDKIELSHECLKMIYTKFSNEVDGRRLSRVSEEVYGRKRRRGFELSACKDWWNGK</sequence>
<dbReference type="EMBL" id="CM047908">
    <property type="protein sequence ID" value="KAJ0080889.1"/>
    <property type="molecule type" value="Genomic_DNA"/>
</dbReference>
<gene>
    <name evidence="1" type="ORF">Patl1_10521</name>
</gene>